<evidence type="ECO:0000256" key="1">
    <source>
        <dbReference type="ARBA" id="ARBA00022786"/>
    </source>
</evidence>
<evidence type="ECO:0000313" key="6">
    <source>
        <dbReference type="EMBL" id="CAH3021734.1"/>
    </source>
</evidence>
<evidence type="ECO:0000259" key="4">
    <source>
        <dbReference type="PROSITE" id="PS50237"/>
    </source>
</evidence>
<dbReference type="InterPro" id="IPR035983">
    <property type="entry name" value="Hect_E3_ubiquitin_ligase"/>
</dbReference>
<name>A0ABN8M0P1_9CNID</name>
<dbReference type="PROSITE" id="PS50237">
    <property type="entry name" value="HECT"/>
    <property type="match status" value="1"/>
</dbReference>
<comment type="caution">
    <text evidence="5">The sequence shown here is derived from an EMBL/GenBank/DDBJ whole genome shotgun (WGS) entry which is preliminary data.</text>
</comment>
<feature type="region of interest" description="Disordered" evidence="3">
    <location>
        <begin position="216"/>
        <end position="241"/>
    </location>
</feature>
<dbReference type="EMBL" id="CALNXI010000193">
    <property type="protein sequence ID" value="CAH3021734.1"/>
    <property type="molecule type" value="Genomic_DNA"/>
</dbReference>
<evidence type="ECO:0000256" key="2">
    <source>
        <dbReference type="PROSITE-ProRule" id="PRU00104"/>
    </source>
</evidence>
<accession>A0ABN8M0P1</accession>
<dbReference type="SUPFAM" id="SSF56204">
    <property type="entry name" value="Hect, E3 ligase catalytic domain"/>
    <property type="match status" value="1"/>
</dbReference>
<gene>
    <name evidence="5" type="ORF">PEVE_00011506</name>
    <name evidence="6" type="ORF">PEVE_00012614</name>
</gene>
<evidence type="ECO:0000313" key="5">
    <source>
        <dbReference type="EMBL" id="CAH3021460.1"/>
    </source>
</evidence>
<feature type="compositionally biased region" description="Acidic residues" evidence="3">
    <location>
        <begin position="223"/>
        <end position="239"/>
    </location>
</feature>
<dbReference type="EMBL" id="CALNXI010000183">
    <property type="protein sequence ID" value="CAH3021460.1"/>
    <property type="molecule type" value="Genomic_DNA"/>
</dbReference>
<feature type="domain" description="HECT" evidence="4">
    <location>
        <begin position="350"/>
        <end position="380"/>
    </location>
</feature>
<organism evidence="5 7">
    <name type="scientific">Porites evermanni</name>
    <dbReference type="NCBI Taxonomy" id="104178"/>
    <lineage>
        <taxon>Eukaryota</taxon>
        <taxon>Metazoa</taxon>
        <taxon>Cnidaria</taxon>
        <taxon>Anthozoa</taxon>
        <taxon>Hexacorallia</taxon>
        <taxon>Scleractinia</taxon>
        <taxon>Fungiina</taxon>
        <taxon>Poritidae</taxon>
        <taxon>Porites</taxon>
    </lineage>
</organism>
<proteinExistence type="predicted"/>
<dbReference type="InterPro" id="IPR000569">
    <property type="entry name" value="HECT_dom"/>
</dbReference>
<evidence type="ECO:0000256" key="3">
    <source>
        <dbReference type="SAM" id="MobiDB-lite"/>
    </source>
</evidence>
<dbReference type="Gene3D" id="3.90.1750.10">
    <property type="entry name" value="Hect, E3 ligase catalytic domains"/>
    <property type="match status" value="1"/>
</dbReference>
<keyword evidence="1 2" id="KW-0833">Ubl conjugation pathway</keyword>
<protein>
    <recommendedName>
        <fullName evidence="4">HECT domain-containing protein</fullName>
    </recommendedName>
</protein>
<evidence type="ECO:0000313" key="7">
    <source>
        <dbReference type="Proteomes" id="UP001159427"/>
    </source>
</evidence>
<reference evidence="5 7" key="1">
    <citation type="submission" date="2022-05" db="EMBL/GenBank/DDBJ databases">
        <authorList>
            <consortium name="Genoscope - CEA"/>
            <person name="William W."/>
        </authorList>
    </citation>
    <scope>NUCLEOTIDE SEQUENCE [LARGE SCALE GENOMIC DNA]</scope>
</reference>
<keyword evidence="7" id="KW-1185">Reference proteome</keyword>
<comment type="caution">
    <text evidence="2">Lacks conserved residue(s) required for the propagation of feature annotation.</text>
</comment>
<sequence length="702" mass="77807">MAEEDSRQTTDIVRQLITSVKQLSDQMASGSQPRSVDNEISQVFGRSRATNAVPSSTISTSSGIGVGGNSSCASQAGGLSHFRRLSNQRRIGSNVNKRTKKARLPDSSPFLCDLVLLNGPTTNVVPRQGARVTLMEHGHVLSACRFTKAMTEIDVELTIIEAFGDKIPRLVDVEILTSVHSKLVKPTLAPGQEGINGVILHRLFKTKPIYVRPSQQLLPSFTQEDEEVEDEEKEQEQSDADALLEKPVFSSSDQMPGPSVVDLATNDAEDTQIKNDEQVARSLQEAFNRDFDRETSHLLGSVDCSTIDDEAGVLKVLEEKVIREKESLFLVVRRGAPLERVLNLWRRESRKISPEHELRIKFLGEQGIDSGALTKEFLTLTIADIGKKFFPNGSPVHSTNDVQNGNFKACGEIAATSLAQGGPPPCFLAECVYNTLVLESDIDFTSVSPEQHLTSTEQELLHHIQSNVMDHQDTIIEHGYTGVIDKEHLHSITASIVVSMLSRRTLCLKEFKKGLQLYGLSGLISRYSQVTRGLFVMGQQQKVDANYLVSLMAPEFSPEGSSRRLKEEEIMDNFQDFLISLEDEVITGYTEAIACNTDDDADQCTNNDQEIETFSIPDLTPAGVLGWLTGQKHRDIGKTDRAITVKFDHECLIRNPDHRLCFPYVGACGQTITFPVCHMAGFDKFKEIFLLAFCKGQTFAMR</sequence>
<dbReference type="Proteomes" id="UP001159427">
    <property type="component" value="Unassembled WGS sequence"/>
</dbReference>